<keyword evidence="1" id="KW-0812">Transmembrane</keyword>
<keyword evidence="1" id="KW-0472">Membrane</keyword>
<accession>A0A150JKJ8</accession>
<name>A0A150JKJ8_9EURY</name>
<evidence type="ECO:0000313" key="5">
    <source>
        <dbReference type="Proteomes" id="UP000092420"/>
    </source>
</evidence>
<reference evidence="4 5" key="1">
    <citation type="journal article" date="2016" name="ISME J.">
        <title>Chasing the elusive Euryarchaeota class WSA2: genomes reveal a uniquely fastidious methyl-reducing methanogen.</title>
        <authorList>
            <person name="Nobu M.K."/>
            <person name="Narihiro T."/>
            <person name="Kuroda K."/>
            <person name="Mei R."/>
            <person name="Liu W.T."/>
        </authorList>
    </citation>
    <scope>NUCLEOTIDE SEQUENCE [LARGE SCALE GENOMIC DNA]</scope>
    <source>
        <strain evidence="3">ADurb1013_Bin02101</strain>
        <strain evidence="4">ADurb1213_Bin02801</strain>
    </source>
</reference>
<accession>A0A150JEB6</accession>
<dbReference type="InterPro" id="IPR025748">
    <property type="entry name" value="PrcB_C_dom"/>
</dbReference>
<dbReference type="EMBL" id="LNJE01000009">
    <property type="protein sequence ID" value="KYC57783.1"/>
    <property type="molecule type" value="Genomic_DNA"/>
</dbReference>
<sequence length="148" mass="17272">MKEKIIFSISIAVILIALMFLTTLPPKNADTIKFDTVLIGEYSGISEKDIFVINTKEEWNTFIGKIKNDPEYNENIDFDEKYTFIAVTMGENQTKGYSIEIKEVYEFKDYVKLYIIQEIPCAGCDYETKITRPFHIIKIAKTYKTIRR</sequence>
<evidence type="ECO:0000259" key="2">
    <source>
        <dbReference type="Pfam" id="PF14343"/>
    </source>
</evidence>
<feature type="domain" description="PrcB C-terminal" evidence="2">
    <location>
        <begin position="83"/>
        <end position="139"/>
    </location>
</feature>
<organism evidence="4">
    <name type="scientific">Candidatus Methanofastidiosum methylothiophilum</name>
    <dbReference type="NCBI Taxonomy" id="1705564"/>
    <lineage>
        <taxon>Archaea</taxon>
        <taxon>Methanobacteriati</taxon>
        <taxon>Methanobacteriota</taxon>
        <taxon>Stenosarchaea group</taxon>
        <taxon>Candidatus Methanofastidiosia</taxon>
        <taxon>Candidatus Methanofastidiosales</taxon>
        <taxon>Candidatus Methanofastidiosaceae</taxon>
        <taxon>Candidatus Methanofastidiosum</taxon>
    </lineage>
</organism>
<gene>
    <name evidence="3" type="ORF">AN188_00057</name>
    <name evidence="4" type="ORF">APG09_00924</name>
</gene>
<dbReference type="Proteomes" id="UP000092420">
    <property type="component" value="Unassembled WGS sequence"/>
</dbReference>
<comment type="caution">
    <text evidence="4">The sequence shown here is derived from an EMBL/GenBank/DDBJ whole genome shotgun (WGS) entry which is preliminary data.</text>
</comment>
<evidence type="ECO:0000256" key="1">
    <source>
        <dbReference type="SAM" id="Phobius"/>
    </source>
</evidence>
<proteinExistence type="predicted"/>
<evidence type="ECO:0000313" key="4">
    <source>
        <dbReference type="EMBL" id="KYC57783.1"/>
    </source>
</evidence>
<evidence type="ECO:0000313" key="3">
    <source>
        <dbReference type="EMBL" id="KYC55408.1"/>
    </source>
</evidence>
<protein>
    <recommendedName>
        <fullName evidence="2">PrcB C-terminal domain-containing protein</fullName>
    </recommendedName>
</protein>
<accession>A0A150JL00</accession>
<dbReference type="Pfam" id="PF14343">
    <property type="entry name" value="PrcB_C"/>
    <property type="match status" value="1"/>
</dbReference>
<feature type="transmembrane region" description="Helical" evidence="1">
    <location>
        <begin position="6"/>
        <end position="24"/>
    </location>
</feature>
<dbReference type="AlphaFoldDB" id="A0A150JKJ8"/>
<keyword evidence="1" id="KW-1133">Transmembrane helix</keyword>
<dbReference type="EMBL" id="LNJB01000001">
    <property type="protein sequence ID" value="KYC55408.1"/>
    <property type="molecule type" value="Genomic_DNA"/>
</dbReference>